<accession>A0A356LAQ9</accession>
<feature type="region of interest" description="Disordered" evidence="1">
    <location>
        <begin position="1"/>
        <end position="22"/>
    </location>
</feature>
<evidence type="ECO:0000313" key="2">
    <source>
        <dbReference type="EMBL" id="HBP27909.1"/>
    </source>
</evidence>
<organism evidence="2 3">
    <name type="scientific">Advenella kashmirensis</name>
    <dbReference type="NCBI Taxonomy" id="310575"/>
    <lineage>
        <taxon>Bacteria</taxon>
        <taxon>Pseudomonadati</taxon>
        <taxon>Pseudomonadota</taxon>
        <taxon>Betaproteobacteria</taxon>
        <taxon>Burkholderiales</taxon>
        <taxon>Alcaligenaceae</taxon>
    </lineage>
</organism>
<dbReference type="AlphaFoldDB" id="A0A356LAQ9"/>
<dbReference type="Proteomes" id="UP000264036">
    <property type="component" value="Unassembled WGS sequence"/>
</dbReference>
<reference evidence="2 3" key="1">
    <citation type="journal article" date="2018" name="Nat. Biotechnol.">
        <title>A standardized bacterial taxonomy based on genome phylogeny substantially revises the tree of life.</title>
        <authorList>
            <person name="Parks D.H."/>
            <person name="Chuvochina M."/>
            <person name="Waite D.W."/>
            <person name="Rinke C."/>
            <person name="Skarshewski A."/>
            <person name="Chaumeil P.A."/>
            <person name="Hugenholtz P."/>
        </authorList>
    </citation>
    <scope>NUCLEOTIDE SEQUENCE [LARGE SCALE GENOMIC DNA]</scope>
    <source>
        <strain evidence="2">UBA10707</strain>
    </source>
</reference>
<evidence type="ECO:0000313" key="3">
    <source>
        <dbReference type="Proteomes" id="UP000264036"/>
    </source>
</evidence>
<dbReference type="EMBL" id="DOEK01000003">
    <property type="protein sequence ID" value="HBP27909.1"/>
    <property type="molecule type" value="Genomic_DNA"/>
</dbReference>
<feature type="compositionally biased region" description="Polar residues" evidence="1">
    <location>
        <begin position="1"/>
        <end position="12"/>
    </location>
</feature>
<sequence length="63" mass="6895">MKRTMQMRTGNVTGAGKTFKGKTPIVETPINARKVKEPMFSFPAPMTPLLAVCFKRAGLPAPF</sequence>
<evidence type="ECO:0000256" key="1">
    <source>
        <dbReference type="SAM" id="MobiDB-lite"/>
    </source>
</evidence>
<protein>
    <submittedName>
        <fullName evidence="2">Uncharacterized protein</fullName>
    </submittedName>
</protein>
<gene>
    <name evidence="2" type="ORF">DD666_00655</name>
</gene>
<proteinExistence type="predicted"/>
<comment type="caution">
    <text evidence="2">The sequence shown here is derived from an EMBL/GenBank/DDBJ whole genome shotgun (WGS) entry which is preliminary data.</text>
</comment>
<name>A0A356LAQ9_9BURK</name>